<dbReference type="CDD" id="cd05479">
    <property type="entry name" value="RP_DDI"/>
    <property type="match status" value="1"/>
</dbReference>
<dbReference type="Pfam" id="PF00240">
    <property type="entry name" value="ubiquitin"/>
    <property type="match status" value="1"/>
</dbReference>
<evidence type="ECO:0000256" key="7">
    <source>
        <dbReference type="ARBA" id="ARBA00022490"/>
    </source>
</evidence>
<dbReference type="PANTHER" id="PTHR15397">
    <property type="entry name" value="SODIUM-GLUCOSE COTRANSPORTER REGULATORY PROTEIN -RELATED"/>
    <property type="match status" value="1"/>
</dbReference>
<feature type="domain" description="Ubiquitin-like" evidence="14">
    <location>
        <begin position="279"/>
        <end position="360"/>
    </location>
</feature>
<dbReference type="InterPro" id="IPR029071">
    <property type="entry name" value="Ubiquitin-like_domsf"/>
</dbReference>
<gene>
    <name evidence="15" type="ORF">CNMCM5793_001531</name>
    <name evidence="16" type="ORF">CNMCM6106_005904</name>
</gene>
<keyword evidence="9" id="KW-0064">Aspartyl protease</keyword>
<dbReference type="CDD" id="cd01796">
    <property type="entry name" value="Ubl_Ddi1_like"/>
    <property type="match status" value="1"/>
</dbReference>
<evidence type="ECO:0000259" key="13">
    <source>
        <dbReference type="PROSITE" id="PS50030"/>
    </source>
</evidence>
<dbReference type="SMART" id="SM00165">
    <property type="entry name" value="UBA"/>
    <property type="match status" value="1"/>
</dbReference>
<evidence type="ECO:0000256" key="10">
    <source>
        <dbReference type="ARBA" id="ARBA00022801"/>
    </source>
</evidence>
<evidence type="ECO:0000256" key="1">
    <source>
        <dbReference type="ARBA" id="ARBA00003231"/>
    </source>
</evidence>
<dbReference type="GO" id="GO:0004190">
    <property type="term" value="F:aspartic-type endopeptidase activity"/>
    <property type="evidence" value="ECO:0007669"/>
    <property type="project" value="UniProtKB-KW"/>
</dbReference>
<dbReference type="GO" id="GO:0005737">
    <property type="term" value="C:cytoplasm"/>
    <property type="evidence" value="ECO:0007669"/>
    <property type="project" value="UniProtKB-SubCell"/>
</dbReference>
<dbReference type="SUPFAM" id="SSF50630">
    <property type="entry name" value="Acid proteases"/>
    <property type="match status" value="1"/>
</dbReference>
<sequence length="707" mass="77802">MYVPYPSLDLQEQLVHPDSEQYLGPQNPRTYWRQPIVFGPTPGPRQDFYGKDRAVKSLKSTLQDSMNPLQVQSHIAPNHAAERVMQQWTGLAVADTAIWGFTLKACNTRKPMERSSSAHTWLSCLKSCRPYRQWKGGTRHAEAIHNHRCTRPALLLSPSYQWQGAVWGHFHLESLEDVDPENDTGVIGGEPSDGLLVHRYILKAGRNFKGEAEAKLHRFLIFWCLIISSIIATFDGNHQKSRDRPGARLMMSETAVLVASGQDEISYEASPHRTPSNTMRITVSVIRPDQADSDIISLEVGGDMTVELLKAIVESETSIPTNTQRLVYNNQLLGNDAQTLEQIGIGEGDMLGVHVAMRSPQAPARSVGGPSAAAQQNLQRRQAMTPDPETIRLHILGDPRVREAVRRQNPELADAANDAQRFRDVLMAQQSREAQLEAEKEARIAMLNADPFNPENQREIEEIIRQNAVTENLHTAMEHHPESFGRVTMLYIPVEVNGHKVNAFVDSGAQVTIMSPECATACNIMRLVDRRYGGIAKGVGTATILGRVHSAQIKIGSMFLPCSFTVMEGKHIDLLLGLDMLKRHQACIDLKKGALVIQDEAVPFLGEADIPKELQEGFEDEPIVKGADGAEVGARTGAVTHQASESGTSAAAPSSSTPRVNIRPAPSSRWPQDSIAKITELGFTREEAVRALDAANGDLDGAIGFLI</sequence>
<evidence type="ECO:0000313" key="17">
    <source>
        <dbReference type="Proteomes" id="UP000630445"/>
    </source>
</evidence>
<comment type="subcellular location">
    <subcellularLocation>
        <location evidence="2">Cytoplasm</location>
    </subcellularLocation>
</comment>
<dbReference type="InterPro" id="IPR021109">
    <property type="entry name" value="Peptidase_aspartic_dom_sf"/>
</dbReference>
<dbReference type="Pfam" id="PF00627">
    <property type="entry name" value="UBA"/>
    <property type="match status" value="1"/>
</dbReference>
<evidence type="ECO:0000313" key="15">
    <source>
        <dbReference type="EMBL" id="KAF7125353.1"/>
    </source>
</evidence>
<accession>A0A8H6PBA5</accession>
<evidence type="ECO:0000256" key="2">
    <source>
        <dbReference type="ARBA" id="ARBA00004496"/>
    </source>
</evidence>
<comment type="subunit">
    <text evidence="4">Binds ubiquitin and polyubiquitinated proteins.</text>
</comment>
<comment type="function">
    <text evidence="1">Probable aspartic protease. May be involved in the regulation of exocytosis. Acts as a linker between the 19S proteasome and polyubiquitinated proteins via UBA domain interactions with ubiquitin for their subsequent degradation. Required for S-phase checkpoint control.</text>
</comment>
<dbReference type="PROSITE" id="PS50030">
    <property type="entry name" value="UBA"/>
    <property type="match status" value="1"/>
</dbReference>
<dbReference type="InterPro" id="IPR000626">
    <property type="entry name" value="Ubiquitin-like_dom"/>
</dbReference>
<dbReference type="PROSITE" id="PS50053">
    <property type="entry name" value="UBIQUITIN_2"/>
    <property type="match status" value="1"/>
</dbReference>
<dbReference type="EMBL" id="JACBAF010001922">
    <property type="protein sequence ID" value="KAF7171556.1"/>
    <property type="molecule type" value="Genomic_DNA"/>
</dbReference>
<dbReference type="SUPFAM" id="SSF46934">
    <property type="entry name" value="UBA-like"/>
    <property type="match status" value="1"/>
</dbReference>
<evidence type="ECO:0000256" key="4">
    <source>
        <dbReference type="ARBA" id="ARBA00011128"/>
    </source>
</evidence>
<evidence type="ECO:0000256" key="5">
    <source>
        <dbReference type="ARBA" id="ARBA00021491"/>
    </source>
</evidence>
<dbReference type="GO" id="GO:0015031">
    <property type="term" value="P:protein transport"/>
    <property type="evidence" value="ECO:0007669"/>
    <property type="project" value="UniProtKB-KW"/>
</dbReference>
<reference evidence="15" key="1">
    <citation type="submission" date="2020-06" db="EMBL/GenBank/DDBJ databases">
        <title>Draft genome sequences of strains closely related to Aspergillus parafelis and Aspergillus hiratsukae.</title>
        <authorList>
            <person name="Dos Santos R.A.C."/>
            <person name="Rivero-Menendez O."/>
            <person name="Steenwyk J.L."/>
            <person name="Mead M.E."/>
            <person name="Goldman G.H."/>
            <person name="Alastruey-Izquierdo A."/>
            <person name="Rokas A."/>
        </authorList>
    </citation>
    <scope>NUCLEOTIDE SEQUENCE</scope>
    <source>
        <strain evidence="15">CNM-CM5793</strain>
        <strain evidence="16">CNM-CM6106</strain>
    </source>
</reference>
<evidence type="ECO:0000256" key="8">
    <source>
        <dbReference type="ARBA" id="ARBA00022670"/>
    </source>
</evidence>
<feature type="domain" description="UBA" evidence="13">
    <location>
        <begin position="669"/>
        <end position="707"/>
    </location>
</feature>
<dbReference type="InterPro" id="IPR057273">
    <property type="entry name" value="Ddi1/2_HDD"/>
</dbReference>
<keyword evidence="17" id="KW-1185">Reference proteome</keyword>
<dbReference type="Pfam" id="PF24669">
    <property type="entry name" value="Ddi2_HDD"/>
    <property type="match status" value="1"/>
</dbReference>
<comment type="caution">
    <text evidence="15">The sequence shown here is derived from an EMBL/GenBank/DDBJ whole genome shotgun (WGS) entry which is preliminary data.</text>
</comment>
<evidence type="ECO:0000256" key="6">
    <source>
        <dbReference type="ARBA" id="ARBA00022448"/>
    </source>
</evidence>
<dbReference type="OrthoDB" id="1047367at2759"/>
<dbReference type="Pfam" id="PF09668">
    <property type="entry name" value="Asp_protease"/>
    <property type="match status" value="1"/>
</dbReference>
<evidence type="ECO:0000313" key="16">
    <source>
        <dbReference type="EMBL" id="KAF7171556.1"/>
    </source>
</evidence>
<dbReference type="Gene3D" id="3.10.20.90">
    <property type="entry name" value="Phosphatidylinositol 3-kinase Catalytic Subunit, Chain A, domain 1"/>
    <property type="match status" value="1"/>
</dbReference>
<keyword evidence="11" id="KW-0653">Protein transport</keyword>
<dbReference type="Proteomes" id="UP000662466">
    <property type="component" value="Unassembled WGS sequence"/>
</dbReference>
<name>A0A8H6PBA5_9EURO</name>
<dbReference type="InterPro" id="IPR033882">
    <property type="entry name" value="DDI1_N"/>
</dbReference>
<dbReference type="EMBL" id="JACBAD010001985">
    <property type="protein sequence ID" value="KAF7125353.1"/>
    <property type="molecule type" value="Genomic_DNA"/>
</dbReference>
<organism evidence="15 17">
    <name type="scientific">Aspergillus hiratsukae</name>
    <dbReference type="NCBI Taxonomy" id="1194566"/>
    <lineage>
        <taxon>Eukaryota</taxon>
        <taxon>Fungi</taxon>
        <taxon>Dikarya</taxon>
        <taxon>Ascomycota</taxon>
        <taxon>Pezizomycotina</taxon>
        <taxon>Eurotiomycetes</taxon>
        <taxon>Eurotiomycetidae</taxon>
        <taxon>Eurotiales</taxon>
        <taxon>Aspergillaceae</taxon>
        <taxon>Aspergillus</taxon>
        <taxon>Aspergillus subgen. Fumigati</taxon>
    </lineage>
</organism>
<feature type="compositionally biased region" description="Low complexity" evidence="12">
    <location>
        <begin position="643"/>
        <end position="658"/>
    </location>
</feature>
<dbReference type="InterPro" id="IPR009060">
    <property type="entry name" value="UBA-like_sf"/>
</dbReference>
<comment type="similarity">
    <text evidence="3">Belongs to the DDI1 family.</text>
</comment>
<evidence type="ECO:0000256" key="11">
    <source>
        <dbReference type="ARBA" id="ARBA00022927"/>
    </source>
</evidence>
<dbReference type="AlphaFoldDB" id="A0A8H6PBA5"/>
<dbReference type="PANTHER" id="PTHR15397:SF3">
    <property type="entry name" value="DNA DAMAGE INDUCIBLE 1 HOMOLOG 2"/>
    <property type="match status" value="1"/>
</dbReference>
<dbReference type="InterPro" id="IPR015940">
    <property type="entry name" value="UBA"/>
</dbReference>
<evidence type="ECO:0000256" key="3">
    <source>
        <dbReference type="ARBA" id="ARBA00009136"/>
    </source>
</evidence>
<keyword evidence="7" id="KW-0963">Cytoplasm</keyword>
<dbReference type="Gene3D" id="1.10.8.10">
    <property type="entry name" value="DNA helicase RuvA subunit, C-terminal domain"/>
    <property type="match status" value="1"/>
</dbReference>
<keyword evidence="10" id="KW-0378">Hydrolase</keyword>
<dbReference type="GO" id="GO:0006508">
    <property type="term" value="P:proteolysis"/>
    <property type="evidence" value="ECO:0007669"/>
    <property type="project" value="UniProtKB-KW"/>
</dbReference>
<dbReference type="SUPFAM" id="SSF54236">
    <property type="entry name" value="Ubiquitin-like"/>
    <property type="match status" value="1"/>
</dbReference>
<dbReference type="InterPro" id="IPR019103">
    <property type="entry name" value="Peptidase_aspartic_DDI1-type"/>
</dbReference>
<evidence type="ECO:0000256" key="12">
    <source>
        <dbReference type="SAM" id="MobiDB-lite"/>
    </source>
</evidence>
<keyword evidence="8" id="KW-0645">Protease</keyword>
<dbReference type="Gene3D" id="2.40.70.10">
    <property type="entry name" value="Acid Proteases"/>
    <property type="match status" value="1"/>
</dbReference>
<protein>
    <recommendedName>
        <fullName evidence="5">DNA damage-inducible protein 1</fullName>
    </recommendedName>
</protein>
<keyword evidence="6" id="KW-0813">Transport</keyword>
<evidence type="ECO:0000259" key="14">
    <source>
        <dbReference type="PROSITE" id="PS50053"/>
    </source>
</evidence>
<feature type="region of interest" description="Disordered" evidence="12">
    <location>
        <begin position="640"/>
        <end position="671"/>
    </location>
</feature>
<proteinExistence type="inferred from homology"/>
<evidence type="ECO:0000256" key="9">
    <source>
        <dbReference type="ARBA" id="ARBA00022750"/>
    </source>
</evidence>
<dbReference type="SMART" id="SM00213">
    <property type="entry name" value="UBQ"/>
    <property type="match status" value="1"/>
</dbReference>
<dbReference type="Proteomes" id="UP000630445">
    <property type="component" value="Unassembled WGS sequence"/>
</dbReference>